<dbReference type="Pfam" id="PF03184">
    <property type="entry name" value="DDE_1"/>
    <property type="match status" value="1"/>
</dbReference>
<protein>
    <recommendedName>
        <fullName evidence="2">DDE-1 domain-containing protein</fullName>
    </recommendedName>
</protein>
<evidence type="ECO:0000256" key="1">
    <source>
        <dbReference type="SAM" id="MobiDB-lite"/>
    </source>
</evidence>
<feature type="region of interest" description="Disordered" evidence="1">
    <location>
        <begin position="267"/>
        <end position="308"/>
    </location>
</feature>
<dbReference type="eggNOG" id="ENOG502SHQS">
    <property type="taxonomic scope" value="Eukaryota"/>
</dbReference>
<keyword evidence="4" id="KW-1185">Reference proteome</keyword>
<evidence type="ECO:0000259" key="2">
    <source>
        <dbReference type="Pfam" id="PF03184"/>
    </source>
</evidence>
<dbReference type="OMA" id="EYCFANS"/>
<dbReference type="InterPro" id="IPR004875">
    <property type="entry name" value="DDE_SF_endonuclease_dom"/>
</dbReference>
<evidence type="ECO:0000313" key="3">
    <source>
        <dbReference type="EMBL" id="ERF73688.1"/>
    </source>
</evidence>
<dbReference type="OrthoDB" id="4207519at2759"/>
<dbReference type="HOGENOM" id="CLU_013929_1_0_1"/>
<dbReference type="AlphaFoldDB" id="U1GN44"/>
<dbReference type="EMBL" id="KE720941">
    <property type="protein sequence ID" value="ERF73688.1"/>
    <property type="molecule type" value="Genomic_DNA"/>
</dbReference>
<accession>U1GN44</accession>
<organism evidence="3 4">
    <name type="scientific">Endocarpon pusillum (strain Z07020 / HMAS-L-300199)</name>
    <name type="common">Lichen-forming fungus</name>
    <dbReference type="NCBI Taxonomy" id="1263415"/>
    <lineage>
        <taxon>Eukaryota</taxon>
        <taxon>Fungi</taxon>
        <taxon>Dikarya</taxon>
        <taxon>Ascomycota</taxon>
        <taxon>Pezizomycotina</taxon>
        <taxon>Eurotiomycetes</taxon>
        <taxon>Chaetothyriomycetidae</taxon>
        <taxon>Verrucariales</taxon>
        <taxon>Verrucariaceae</taxon>
        <taxon>Endocarpon</taxon>
    </lineage>
</organism>
<dbReference type="GeneID" id="19236001"/>
<feature type="compositionally biased region" description="Basic and acidic residues" evidence="1">
    <location>
        <begin position="267"/>
        <end position="288"/>
    </location>
</feature>
<dbReference type="RefSeq" id="XP_007800691.1">
    <property type="nucleotide sequence ID" value="XM_007802500.1"/>
</dbReference>
<sequence length="340" mass="38181">MDETGVMLSKLNSVKVIVGKDSKRSYRGARVKRTTVTAHRMRECQRFRTHETLKILEFCFENNITLCRIPSHTSHKLQPYDISVFGPLKAAYRDQVEQPKRGGERALTSRNIRAGWAKASLFSFNPDRVLSDTPKPAAELAVPKINEVDSCAQDRVPQTPLTPVSAEAVTSLHNLIKQDADMLDETSKQRLERHVQKLTNAAQLSFAERALLQEHNQFLFQINNEAKVRRSTKPEMLGTARVMSYEDLEKARADRAAKEIAKEAKKATRDAKKAAKEAKKVGIPEAKKTSAGRAKRGRKRKSPAEVYAPELKARLAQMNAIQIAEDETAPTPWMVPVAQM</sequence>
<feature type="domain" description="DDE-1" evidence="2">
    <location>
        <begin position="46"/>
        <end position="99"/>
    </location>
</feature>
<proteinExistence type="predicted"/>
<name>U1GN44_ENDPU</name>
<reference evidence="4" key="1">
    <citation type="journal article" date="2014" name="BMC Genomics">
        <title>Genome characteristics reveal the impact of lichenization on lichen-forming fungus Endocarpon pusillum Hedwig (Verrucariales, Ascomycota).</title>
        <authorList>
            <person name="Wang Y.-Y."/>
            <person name="Liu B."/>
            <person name="Zhang X.-Y."/>
            <person name="Zhou Q.-M."/>
            <person name="Zhang T."/>
            <person name="Li H."/>
            <person name="Yu Y.-F."/>
            <person name="Zhang X.-L."/>
            <person name="Hao X.-Y."/>
            <person name="Wang M."/>
            <person name="Wang L."/>
            <person name="Wei J.-C."/>
        </authorList>
    </citation>
    <scope>NUCLEOTIDE SEQUENCE [LARGE SCALE GENOMIC DNA]</scope>
    <source>
        <strain evidence="4">Z07020 / HMAS-L-300199</strain>
    </source>
</reference>
<evidence type="ECO:0000313" key="4">
    <source>
        <dbReference type="Proteomes" id="UP000019373"/>
    </source>
</evidence>
<dbReference type="Proteomes" id="UP000019373">
    <property type="component" value="Unassembled WGS sequence"/>
</dbReference>
<dbReference type="GO" id="GO:0003676">
    <property type="term" value="F:nucleic acid binding"/>
    <property type="evidence" value="ECO:0007669"/>
    <property type="project" value="InterPro"/>
</dbReference>
<gene>
    <name evidence="3" type="ORF">EPUS_00941</name>
</gene>